<dbReference type="Proteomes" id="UP000654345">
    <property type="component" value="Unassembled WGS sequence"/>
</dbReference>
<evidence type="ECO:0000313" key="6">
    <source>
        <dbReference type="Proteomes" id="UP000654345"/>
    </source>
</evidence>
<reference evidence="5 6" key="1">
    <citation type="journal article" date="2021" name="Int. J. Syst. Evol. Microbiol.">
        <title>Reticulibacter mediterranei gen. nov., sp. nov., within the new family Reticulibacteraceae fam. nov., and Ktedonospora formicarum gen. nov., sp. nov., Ktedonobacter robiniae sp. nov., Dictyobacter formicarum sp. nov. and Dictyobacter arantiisoli sp. nov., belonging to the class Ktedonobacteria.</title>
        <authorList>
            <person name="Yabe S."/>
            <person name="Zheng Y."/>
            <person name="Wang C.M."/>
            <person name="Sakai Y."/>
            <person name="Abe K."/>
            <person name="Yokota A."/>
            <person name="Donadio S."/>
            <person name="Cavaletti L."/>
            <person name="Monciardini P."/>
        </authorList>
    </citation>
    <scope>NUCLEOTIDE SEQUENCE [LARGE SCALE GENOMIC DNA]</scope>
    <source>
        <strain evidence="5 6">SOSP1-30</strain>
    </source>
</reference>
<dbReference type="SUPFAM" id="SSF55347">
    <property type="entry name" value="Glyceraldehyde-3-phosphate dehydrogenase-like, C-terminal domain"/>
    <property type="match status" value="1"/>
</dbReference>
<evidence type="ECO:0000313" key="5">
    <source>
        <dbReference type="EMBL" id="GHO56466.1"/>
    </source>
</evidence>
<evidence type="ECO:0000256" key="2">
    <source>
        <dbReference type="ARBA" id="ARBA00023002"/>
    </source>
</evidence>
<protein>
    <submittedName>
        <fullName evidence="5">Inositol 2-dehydrogenase</fullName>
    </submittedName>
</protein>
<dbReference type="Gene3D" id="3.30.360.10">
    <property type="entry name" value="Dihydrodipicolinate Reductase, domain 2"/>
    <property type="match status" value="1"/>
</dbReference>
<comment type="caution">
    <text evidence="5">The sequence shown here is derived from an EMBL/GenBank/DDBJ whole genome shotgun (WGS) entry which is preliminary data.</text>
</comment>
<proteinExistence type="inferred from homology"/>
<evidence type="ECO:0000259" key="3">
    <source>
        <dbReference type="Pfam" id="PF01408"/>
    </source>
</evidence>
<evidence type="ECO:0000256" key="1">
    <source>
        <dbReference type="ARBA" id="ARBA00010928"/>
    </source>
</evidence>
<dbReference type="EMBL" id="BNJG01000002">
    <property type="protein sequence ID" value="GHO56466.1"/>
    <property type="molecule type" value="Genomic_DNA"/>
</dbReference>
<organism evidence="5 6">
    <name type="scientific">Ktedonobacter robiniae</name>
    <dbReference type="NCBI Taxonomy" id="2778365"/>
    <lineage>
        <taxon>Bacteria</taxon>
        <taxon>Bacillati</taxon>
        <taxon>Chloroflexota</taxon>
        <taxon>Ktedonobacteria</taxon>
        <taxon>Ktedonobacterales</taxon>
        <taxon>Ktedonobacteraceae</taxon>
        <taxon>Ktedonobacter</taxon>
    </lineage>
</organism>
<dbReference type="PANTHER" id="PTHR42840">
    <property type="entry name" value="NAD(P)-BINDING ROSSMANN-FOLD SUPERFAMILY PROTEIN-RELATED"/>
    <property type="match status" value="1"/>
</dbReference>
<dbReference type="InterPro" id="IPR030827">
    <property type="entry name" value="Myo_inos_IolG"/>
</dbReference>
<dbReference type="InterPro" id="IPR036291">
    <property type="entry name" value="NAD(P)-bd_dom_sf"/>
</dbReference>
<dbReference type="SUPFAM" id="SSF51735">
    <property type="entry name" value="NAD(P)-binding Rossmann-fold domains"/>
    <property type="match status" value="1"/>
</dbReference>
<accession>A0ABQ3UUG1</accession>
<comment type="similarity">
    <text evidence="1">Belongs to the Gfo/Idh/MocA family.</text>
</comment>
<dbReference type="PANTHER" id="PTHR42840:SF3">
    <property type="entry name" value="BINDING ROSSMANN FOLD OXIDOREDUCTASE, PUTATIVE (AFU_ORTHOLOGUE AFUA_2G10240)-RELATED"/>
    <property type="match status" value="1"/>
</dbReference>
<dbReference type="Pfam" id="PF22725">
    <property type="entry name" value="GFO_IDH_MocA_C3"/>
    <property type="match status" value="1"/>
</dbReference>
<gene>
    <name evidence="5" type="ORF">KSB_49410</name>
</gene>
<name>A0ABQ3UUG1_9CHLR</name>
<keyword evidence="6" id="KW-1185">Reference proteome</keyword>
<keyword evidence="2" id="KW-0560">Oxidoreductase</keyword>
<feature type="domain" description="Gfo/Idh/MocA-like oxidoreductase N-terminal" evidence="3">
    <location>
        <begin position="7"/>
        <end position="126"/>
    </location>
</feature>
<dbReference type="RefSeq" id="WP_201372954.1">
    <property type="nucleotide sequence ID" value="NZ_BNJG01000002.1"/>
</dbReference>
<dbReference type="InterPro" id="IPR055170">
    <property type="entry name" value="GFO_IDH_MocA-like_dom"/>
</dbReference>
<evidence type="ECO:0000259" key="4">
    <source>
        <dbReference type="Pfam" id="PF22725"/>
    </source>
</evidence>
<dbReference type="NCBIfam" id="TIGR04380">
    <property type="entry name" value="myo_inos_iolG"/>
    <property type="match status" value="1"/>
</dbReference>
<sequence length="339" mass="37425">MSVDTLTVGLIGAGRIGLLHAQHLARHIPMASLLMVADANEEAARECARRFAIPYATQNYQAILENPDIQAVVICSPTDTHARMIQEAAQAGKHIFCEKPIALDLPSIDQAVAVVASAGVKLQIGFNRRFDANYRRVRQALERQEIGRPQILNITSRDPGPPPLAYIRVSGGLFLDMMIHDFDMARFLIDSEVEEVFTMAGVMHDPALGEVGDVDTAVVMLRFANGAIATINNSRYASYGYDQRVELLGSSGAISIDNKYANTAIISDGQSIRRDLPLHFFLERYNESFLLEMTAFVDSVLHDQPVPVNEQDGRAPVVLALAARRSLDERRPISIDKMR</sequence>
<feature type="domain" description="GFO/IDH/MocA-like oxidoreductase" evidence="4">
    <location>
        <begin position="134"/>
        <end position="254"/>
    </location>
</feature>
<dbReference type="InterPro" id="IPR000683">
    <property type="entry name" value="Gfo/Idh/MocA-like_OxRdtase_N"/>
</dbReference>
<dbReference type="Pfam" id="PF01408">
    <property type="entry name" value="GFO_IDH_MocA"/>
    <property type="match status" value="1"/>
</dbReference>
<dbReference type="Gene3D" id="3.40.50.720">
    <property type="entry name" value="NAD(P)-binding Rossmann-like Domain"/>
    <property type="match status" value="1"/>
</dbReference>